<evidence type="ECO:0000256" key="2">
    <source>
        <dbReference type="SAM" id="SignalP"/>
    </source>
</evidence>
<evidence type="ECO:0000313" key="3">
    <source>
        <dbReference type="EMBL" id="KAJ7705363.1"/>
    </source>
</evidence>
<dbReference type="InterPro" id="IPR011044">
    <property type="entry name" value="Quino_amine_DH_bsu"/>
</dbReference>
<accession>A0AAD7M871</accession>
<feature type="compositionally biased region" description="Low complexity" evidence="1">
    <location>
        <begin position="329"/>
        <end position="344"/>
    </location>
</feature>
<dbReference type="SUPFAM" id="SSF50969">
    <property type="entry name" value="YVTN repeat-like/Quinoprotein amine dehydrogenase"/>
    <property type="match status" value="1"/>
</dbReference>
<proteinExistence type="predicted"/>
<name>A0AAD7M871_MYCRO</name>
<feature type="chain" id="PRO_5041910761" evidence="2">
    <location>
        <begin position="22"/>
        <end position="395"/>
    </location>
</feature>
<feature type="signal peptide" evidence="2">
    <location>
        <begin position="1"/>
        <end position="21"/>
    </location>
</feature>
<feature type="compositionally biased region" description="Gly residues" evidence="1">
    <location>
        <begin position="345"/>
        <end position="362"/>
    </location>
</feature>
<protein>
    <submittedName>
        <fullName evidence="3">Uncharacterized protein</fullName>
    </submittedName>
</protein>
<organism evidence="3 4">
    <name type="scientific">Mycena rosella</name>
    <name type="common">Pink bonnet</name>
    <name type="synonym">Agaricus rosellus</name>
    <dbReference type="NCBI Taxonomy" id="1033263"/>
    <lineage>
        <taxon>Eukaryota</taxon>
        <taxon>Fungi</taxon>
        <taxon>Dikarya</taxon>
        <taxon>Basidiomycota</taxon>
        <taxon>Agaricomycotina</taxon>
        <taxon>Agaricomycetes</taxon>
        <taxon>Agaricomycetidae</taxon>
        <taxon>Agaricales</taxon>
        <taxon>Marasmiineae</taxon>
        <taxon>Mycenaceae</taxon>
        <taxon>Mycena</taxon>
    </lineage>
</organism>
<reference evidence="3" key="1">
    <citation type="submission" date="2023-03" db="EMBL/GenBank/DDBJ databases">
        <title>Massive genome expansion in bonnet fungi (Mycena s.s.) driven by repeated elements and novel gene families across ecological guilds.</title>
        <authorList>
            <consortium name="Lawrence Berkeley National Laboratory"/>
            <person name="Harder C.B."/>
            <person name="Miyauchi S."/>
            <person name="Viragh M."/>
            <person name="Kuo A."/>
            <person name="Thoen E."/>
            <person name="Andreopoulos B."/>
            <person name="Lu D."/>
            <person name="Skrede I."/>
            <person name="Drula E."/>
            <person name="Henrissat B."/>
            <person name="Morin E."/>
            <person name="Kohler A."/>
            <person name="Barry K."/>
            <person name="LaButti K."/>
            <person name="Morin E."/>
            <person name="Salamov A."/>
            <person name="Lipzen A."/>
            <person name="Mereny Z."/>
            <person name="Hegedus B."/>
            <person name="Baldrian P."/>
            <person name="Stursova M."/>
            <person name="Weitz H."/>
            <person name="Taylor A."/>
            <person name="Grigoriev I.V."/>
            <person name="Nagy L.G."/>
            <person name="Martin F."/>
            <person name="Kauserud H."/>
        </authorList>
    </citation>
    <scope>NUCLEOTIDE SEQUENCE</scope>
    <source>
        <strain evidence="3">CBHHK067</strain>
    </source>
</reference>
<keyword evidence="4" id="KW-1185">Reference proteome</keyword>
<dbReference type="Proteomes" id="UP001221757">
    <property type="component" value="Unassembled WGS sequence"/>
</dbReference>
<evidence type="ECO:0000256" key="1">
    <source>
        <dbReference type="SAM" id="MobiDB-lite"/>
    </source>
</evidence>
<dbReference type="EMBL" id="JARKIE010000008">
    <property type="protein sequence ID" value="KAJ7705363.1"/>
    <property type="molecule type" value="Genomic_DNA"/>
</dbReference>
<feature type="region of interest" description="Disordered" evidence="1">
    <location>
        <begin position="316"/>
        <end position="373"/>
    </location>
</feature>
<comment type="caution">
    <text evidence="3">The sequence shown here is derived from an EMBL/GenBank/DDBJ whole genome shotgun (WGS) entry which is preliminary data.</text>
</comment>
<sequence>MRGLFALVTLFALSAPSAVRAGSSCIAFDTTWNLLAFGFNGKDYNAGTSDTWASGSAADITASGRPPFNGQATKCYLSEFNNAIYVLGADTSQPAAIYIYDASAKSWSTQTVTAGGFDPTSFEAILDHDTNFFYALSKGEVWALDMGDLKAAKSDAAVWSDQGAADITTTNYDPVMGIAQNHIYFFGVPNVAAGNCPIYVIHFAAWQPTPQAYGNFPDSHGQATSFFLDSGVQQEIAFIPDDGSHVYIVNVETNTTQTLGGPATVDAAATYFASTTALVQLASSGAVSWMPYSASDASANSAAKWSAVQNLAAVAPPSGGSSTGGSSAGSGSSTSGTGAKTSTKAGGGSPATGSGTPTGTGSGSNPSGTGASAASRVVVGSGTALGLVAVALALL</sequence>
<dbReference type="AlphaFoldDB" id="A0AAD7M871"/>
<keyword evidence="2" id="KW-0732">Signal</keyword>
<feature type="compositionally biased region" description="Low complexity" evidence="1">
    <location>
        <begin position="363"/>
        <end position="373"/>
    </location>
</feature>
<gene>
    <name evidence="3" type="ORF">B0H17DRAFT_920487</name>
</gene>
<evidence type="ECO:0000313" key="4">
    <source>
        <dbReference type="Proteomes" id="UP001221757"/>
    </source>
</evidence>